<keyword evidence="2" id="KW-1185">Reference proteome</keyword>
<gene>
    <name evidence="1" type="ORF">OC842_006175</name>
</gene>
<name>A0AAN6G6F0_9BASI</name>
<sequence>MGPSQQELTDGLKQVKDRLQQLEAQVPLCTLDSMSSVSNHPDHAEHLDALNSIKMGVSRLNETIKALQENILADRRHEREGLIECFKKSDHAQAALLQRIQVVESLQASQKSLFESLEKEQKELRDFLTKQYAKQRQIPLDGLEHVTKLSAYGSFGNFEDWKRSLYAFVAFHPLAKAHLRKEEHDRCGDKARTAKYDPALDAELATLIFWTVPVGLHWPIKMDDWQGSRFMEQIVTECHGWNHKVRA</sequence>
<evidence type="ECO:0000313" key="1">
    <source>
        <dbReference type="EMBL" id="KAK0523343.1"/>
    </source>
</evidence>
<comment type="caution">
    <text evidence="1">The sequence shown here is derived from an EMBL/GenBank/DDBJ whole genome shotgun (WGS) entry which is preliminary data.</text>
</comment>
<dbReference type="AlphaFoldDB" id="A0AAN6G6F0"/>
<dbReference type="Proteomes" id="UP001176521">
    <property type="component" value="Unassembled WGS sequence"/>
</dbReference>
<accession>A0AAN6G6F0</accession>
<proteinExistence type="predicted"/>
<protein>
    <submittedName>
        <fullName evidence="1">Uncharacterized protein</fullName>
    </submittedName>
</protein>
<reference evidence="1" key="1">
    <citation type="journal article" date="2023" name="PhytoFront">
        <title>Draft Genome Resources of Seven Strains of Tilletia horrida, Causal Agent of Kernel Smut of Rice.</title>
        <authorList>
            <person name="Khanal S."/>
            <person name="Antony Babu S."/>
            <person name="Zhou X.G."/>
        </authorList>
    </citation>
    <scope>NUCLEOTIDE SEQUENCE</scope>
    <source>
        <strain evidence="1">TX3</strain>
    </source>
</reference>
<dbReference type="EMBL" id="JAPDMQ010000520">
    <property type="protein sequence ID" value="KAK0523343.1"/>
    <property type="molecule type" value="Genomic_DNA"/>
</dbReference>
<organism evidence="1 2">
    <name type="scientific">Tilletia horrida</name>
    <dbReference type="NCBI Taxonomy" id="155126"/>
    <lineage>
        <taxon>Eukaryota</taxon>
        <taxon>Fungi</taxon>
        <taxon>Dikarya</taxon>
        <taxon>Basidiomycota</taxon>
        <taxon>Ustilaginomycotina</taxon>
        <taxon>Exobasidiomycetes</taxon>
        <taxon>Tilletiales</taxon>
        <taxon>Tilletiaceae</taxon>
        <taxon>Tilletia</taxon>
    </lineage>
</organism>
<evidence type="ECO:0000313" key="2">
    <source>
        <dbReference type="Proteomes" id="UP001176521"/>
    </source>
</evidence>